<protein>
    <submittedName>
        <fullName evidence="6">Response regulator</fullName>
    </submittedName>
</protein>
<dbReference type="Proteomes" id="UP001596287">
    <property type="component" value="Unassembled WGS sequence"/>
</dbReference>
<comment type="caution">
    <text evidence="6">The sequence shown here is derived from an EMBL/GenBank/DDBJ whole genome shotgun (WGS) entry which is preliminary data.</text>
</comment>
<dbReference type="SMART" id="SM00448">
    <property type="entry name" value="REC"/>
    <property type="match status" value="1"/>
</dbReference>
<reference evidence="7" key="1">
    <citation type="journal article" date="2019" name="Int. J. Syst. Evol. Microbiol.">
        <title>The Global Catalogue of Microorganisms (GCM) 10K type strain sequencing project: providing services to taxonomists for standard genome sequencing and annotation.</title>
        <authorList>
            <consortium name="The Broad Institute Genomics Platform"/>
            <consortium name="The Broad Institute Genome Sequencing Center for Infectious Disease"/>
            <person name="Wu L."/>
            <person name="Ma J."/>
        </authorList>
    </citation>
    <scope>NUCLEOTIDE SEQUENCE [LARGE SCALE GENOMIC DNA]</scope>
    <source>
        <strain evidence="7">CCUG 49679</strain>
    </source>
</reference>
<evidence type="ECO:0000313" key="6">
    <source>
        <dbReference type="EMBL" id="MFC6098285.1"/>
    </source>
</evidence>
<evidence type="ECO:0000256" key="2">
    <source>
        <dbReference type="ARBA" id="ARBA00023125"/>
    </source>
</evidence>
<dbReference type="PROSITE" id="PS50110">
    <property type="entry name" value="RESPONSE_REGULATORY"/>
    <property type="match status" value="1"/>
</dbReference>
<dbReference type="InterPro" id="IPR039420">
    <property type="entry name" value="WalR-like"/>
</dbReference>
<dbReference type="SUPFAM" id="SSF46894">
    <property type="entry name" value="C-terminal effector domain of the bipartite response regulators"/>
    <property type="match status" value="1"/>
</dbReference>
<dbReference type="Pfam" id="PF00196">
    <property type="entry name" value="GerE"/>
    <property type="match status" value="1"/>
</dbReference>
<dbReference type="SMART" id="SM00421">
    <property type="entry name" value="HTH_LUXR"/>
    <property type="match status" value="1"/>
</dbReference>
<dbReference type="Pfam" id="PF00072">
    <property type="entry name" value="Response_reg"/>
    <property type="match status" value="1"/>
</dbReference>
<evidence type="ECO:0000313" key="7">
    <source>
        <dbReference type="Proteomes" id="UP001596287"/>
    </source>
</evidence>
<dbReference type="SUPFAM" id="SSF52172">
    <property type="entry name" value="CheY-like"/>
    <property type="match status" value="1"/>
</dbReference>
<keyword evidence="2" id="KW-0238">DNA-binding</keyword>
<dbReference type="Gene3D" id="1.10.10.10">
    <property type="entry name" value="Winged helix-like DNA-binding domain superfamily/Winged helix DNA-binding domain"/>
    <property type="match status" value="1"/>
</dbReference>
<feature type="domain" description="Response regulatory" evidence="5">
    <location>
        <begin position="10"/>
        <end position="128"/>
    </location>
</feature>
<dbReference type="InterPro" id="IPR000792">
    <property type="entry name" value="Tscrpt_reg_LuxR_C"/>
</dbReference>
<keyword evidence="7" id="KW-1185">Reference proteome</keyword>
<dbReference type="InterPro" id="IPR016032">
    <property type="entry name" value="Sig_transdc_resp-reg_C-effctor"/>
</dbReference>
<organism evidence="6 7">
    <name type="scientific">Flavobacterium qiangtangense</name>
    <dbReference type="NCBI Taxonomy" id="1442595"/>
    <lineage>
        <taxon>Bacteria</taxon>
        <taxon>Pseudomonadati</taxon>
        <taxon>Bacteroidota</taxon>
        <taxon>Flavobacteriia</taxon>
        <taxon>Flavobacteriales</taxon>
        <taxon>Flavobacteriaceae</taxon>
        <taxon>Flavobacterium</taxon>
    </lineage>
</organism>
<dbReference type="CDD" id="cd06170">
    <property type="entry name" value="LuxR_C_like"/>
    <property type="match status" value="1"/>
</dbReference>
<proteinExistence type="predicted"/>
<sequence length="231" mass="26533">MKLQNDRKINIAILDDHKMVAGLLRENMKQFEFVETVNLFFTATDFFDFLTTNKIDLLIVDVFMPEMNGVDIVKKCRELHKSSQMKIIMLSSSIEYKVINDAISFGANAYVTKEDLPDEVSSAIKYVFGDNSRPYFSNNAREVLLNDRFEEDNLVKLSPREDQLLKLICDAKTAKEIASELDLSINTIHFYTKRLMVKMNVNRTPDLILKAINKGFVLNLNRNMSSNISAM</sequence>
<dbReference type="Gene3D" id="3.40.50.2300">
    <property type="match status" value="1"/>
</dbReference>
<evidence type="ECO:0000256" key="1">
    <source>
        <dbReference type="ARBA" id="ARBA00022553"/>
    </source>
</evidence>
<name>A0ABW1PTV2_9FLAO</name>
<dbReference type="InterPro" id="IPR036388">
    <property type="entry name" value="WH-like_DNA-bd_sf"/>
</dbReference>
<dbReference type="InterPro" id="IPR001789">
    <property type="entry name" value="Sig_transdc_resp-reg_receiver"/>
</dbReference>
<dbReference type="PROSITE" id="PS50043">
    <property type="entry name" value="HTH_LUXR_2"/>
    <property type="match status" value="1"/>
</dbReference>
<keyword evidence="1 3" id="KW-0597">Phosphoprotein</keyword>
<dbReference type="PRINTS" id="PR00038">
    <property type="entry name" value="HTHLUXR"/>
</dbReference>
<evidence type="ECO:0000256" key="3">
    <source>
        <dbReference type="PROSITE-ProRule" id="PRU00169"/>
    </source>
</evidence>
<dbReference type="CDD" id="cd17535">
    <property type="entry name" value="REC_NarL-like"/>
    <property type="match status" value="1"/>
</dbReference>
<gene>
    <name evidence="6" type="ORF">ACFPVY_16665</name>
</gene>
<dbReference type="RefSeq" id="WP_379793296.1">
    <property type="nucleotide sequence ID" value="NZ_JBHSQB010000021.1"/>
</dbReference>
<feature type="domain" description="HTH luxR-type" evidence="4">
    <location>
        <begin position="150"/>
        <end position="215"/>
    </location>
</feature>
<dbReference type="PANTHER" id="PTHR43214">
    <property type="entry name" value="TWO-COMPONENT RESPONSE REGULATOR"/>
    <property type="match status" value="1"/>
</dbReference>
<dbReference type="InterPro" id="IPR058245">
    <property type="entry name" value="NreC/VraR/RcsB-like_REC"/>
</dbReference>
<accession>A0ABW1PTV2</accession>
<dbReference type="EMBL" id="JBHSQB010000021">
    <property type="protein sequence ID" value="MFC6098285.1"/>
    <property type="molecule type" value="Genomic_DNA"/>
</dbReference>
<evidence type="ECO:0000259" key="4">
    <source>
        <dbReference type="PROSITE" id="PS50043"/>
    </source>
</evidence>
<dbReference type="InterPro" id="IPR011006">
    <property type="entry name" value="CheY-like_superfamily"/>
</dbReference>
<feature type="modified residue" description="4-aspartylphosphate" evidence="3">
    <location>
        <position position="61"/>
    </location>
</feature>
<evidence type="ECO:0000259" key="5">
    <source>
        <dbReference type="PROSITE" id="PS50110"/>
    </source>
</evidence>